<feature type="transmembrane region" description="Helical" evidence="1">
    <location>
        <begin position="356"/>
        <end position="382"/>
    </location>
</feature>
<proteinExistence type="predicted"/>
<keyword evidence="1" id="KW-0472">Membrane</keyword>
<sequence length="548" mass="63582">MIKTLFEKDIKLIKNRYFKTTKGLKSLIIGFVFISVVIALITIQFTNRLALLTTLVTSDYLIFLSLIFFSVVVFASVFIETRKKFYFSSELSLLIPTPIPSKSFFLYYFIKNACLMPHILVIGILLHILPMLISIGINAEASFLYYIAILPISYSILVIVASITISIMMFISSVFSVKTLNKFLISINVIIAIVFIGFLFFFRIPSMTMFFNSIDRIYGLLEVLFFPVKLATDIMYLLIDKNDLLIALKYLLYLLLIKIFIFRLSTFISSKLYYKGYDRVQSLNTKIKNKGKASKFNKKKFLNIKIFNYIVMTEWKKAYRNNEMINGSLSLIIILFIYIFLEDSFSNNLVWSNLQIIAHIGVIGFLCSGSVAMLFIPYNLILQGALKNQYWIFKVSPIKGYEYIFYTWLSQFVLQYIFSGIVLSIAFLIFNYNHFAILTSLIIMFVLIATFGIIKLTLNLFVFTQEHTPFTITQKIIINIMPFMYYFLALGILALSQIYSEISYLRFIANLNSNYIIAISGLLFLSISIFSIYYSFVYSVKFWEKMEF</sequence>
<feature type="transmembrane region" description="Helical" evidence="1">
    <location>
        <begin position="217"/>
        <end position="239"/>
    </location>
</feature>
<evidence type="ECO:0000313" key="2">
    <source>
        <dbReference type="EMBL" id="XBX75473.1"/>
    </source>
</evidence>
<feature type="transmembrane region" description="Helical" evidence="1">
    <location>
        <begin position="403"/>
        <end position="429"/>
    </location>
</feature>
<keyword evidence="1" id="KW-1133">Transmembrane helix</keyword>
<dbReference type="AlphaFoldDB" id="A0AAU7VND3"/>
<reference evidence="2" key="2">
    <citation type="submission" date="2024-06" db="EMBL/GenBank/DDBJ databases">
        <authorList>
            <person name="Petrova K.O."/>
            <person name="Toshchakov S.V."/>
            <person name="Boltjanskaja Y.V."/>
            <person name="Kevbrin V."/>
        </authorList>
    </citation>
    <scope>NUCLEOTIDE SEQUENCE</scope>
    <source>
        <strain evidence="2">Z-910T</strain>
    </source>
</reference>
<gene>
    <name evidence="2" type="ORF">PRVXT_000602</name>
</gene>
<feature type="transmembrane region" description="Helical" evidence="1">
    <location>
        <begin position="324"/>
        <end position="341"/>
    </location>
</feature>
<accession>A0AAU7VND3</accession>
<feature type="transmembrane region" description="Helical" evidence="1">
    <location>
        <begin position="476"/>
        <end position="495"/>
    </location>
</feature>
<feature type="transmembrane region" description="Helical" evidence="1">
    <location>
        <begin position="116"/>
        <end position="137"/>
    </location>
</feature>
<protein>
    <recommendedName>
        <fullName evidence="3">ABC-2 type transport system permease protein</fullName>
    </recommendedName>
</protein>
<feature type="transmembrane region" description="Helical" evidence="1">
    <location>
        <begin position="60"/>
        <end position="79"/>
    </location>
</feature>
<feature type="transmembrane region" description="Helical" evidence="1">
    <location>
        <begin position="24"/>
        <end position="45"/>
    </location>
</feature>
<dbReference type="EMBL" id="CP158367">
    <property type="protein sequence ID" value="XBX75473.1"/>
    <property type="molecule type" value="Genomic_DNA"/>
</dbReference>
<evidence type="ECO:0000256" key="1">
    <source>
        <dbReference type="SAM" id="Phobius"/>
    </source>
</evidence>
<name>A0AAU7VND3_9FIRM</name>
<feature type="transmembrane region" description="Helical" evidence="1">
    <location>
        <begin position="515"/>
        <end position="536"/>
    </location>
</feature>
<feature type="transmembrane region" description="Helical" evidence="1">
    <location>
        <begin position="144"/>
        <end position="171"/>
    </location>
</feature>
<feature type="transmembrane region" description="Helical" evidence="1">
    <location>
        <begin position="435"/>
        <end position="464"/>
    </location>
</feature>
<feature type="transmembrane region" description="Helical" evidence="1">
    <location>
        <begin position="183"/>
        <end position="205"/>
    </location>
</feature>
<keyword evidence="1" id="KW-0812">Transmembrane</keyword>
<dbReference type="RefSeq" id="WP_350344217.1">
    <property type="nucleotide sequence ID" value="NZ_CP158367.1"/>
</dbReference>
<feature type="transmembrane region" description="Helical" evidence="1">
    <location>
        <begin position="91"/>
        <end position="110"/>
    </location>
</feature>
<organism evidence="2">
    <name type="scientific">Proteinivorax tanatarense</name>
    <dbReference type="NCBI Taxonomy" id="1260629"/>
    <lineage>
        <taxon>Bacteria</taxon>
        <taxon>Bacillati</taxon>
        <taxon>Bacillota</taxon>
        <taxon>Clostridia</taxon>
        <taxon>Eubacteriales</taxon>
        <taxon>Proteinivoracaceae</taxon>
        <taxon>Proteinivorax</taxon>
    </lineage>
</organism>
<reference evidence="2" key="1">
    <citation type="journal article" date="2013" name="Extremophiles">
        <title>Proteinivorax tanatarense gen. nov., sp. nov., an anaerobic, haloalkaliphilic, proteolytic bacterium isolated from a decaying algal bloom, and proposal of Proteinivoraceae fam. nov.</title>
        <authorList>
            <person name="Kevbrin V."/>
            <person name="Boltyanskaya Y."/>
            <person name="Zhilina T."/>
            <person name="Kolganova T."/>
            <person name="Lavrentjeva E."/>
            <person name="Kuznetsov B."/>
        </authorList>
    </citation>
    <scope>NUCLEOTIDE SEQUENCE</scope>
    <source>
        <strain evidence="2">Z-910T</strain>
    </source>
</reference>
<feature type="transmembrane region" description="Helical" evidence="1">
    <location>
        <begin position="251"/>
        <end position="274"/>
    </location>
</feature>
<evidence type="ECO:0008006" key="3">
    <source>
        <dbReference type="Google" id="ProtNLM"/>
    </source>
</evidence>